<dbReference type="Gene3D" id="3.40.30.10">
    <property type="entry name" value="Glutaredoxin"/>
    <property type="match status" value="1"/>
</dbReference>
<reference evidence="7 8" key="1">
    <citation type="journal article" date="2019" name="Nat. Ecol. Evol.">
        <title>Megaphylogeny resolves global patterns of mushroom evolution.</title>
        <authorList>
            <person name="Varga T."/>
            <person name="Krizsan K."/>
            <person name="Foldi C."/>
            <person name="Dima B."/>
            <person name="Sanchez-Garcia M."/>
            <person name="Sanchez-Ramirez S."/>
            <person name="Szollosi G.J."/>
            <person name="Szarkandi J.G."/>
            <person name="Papp V."/>
            <person name="Albert L."/>
            <person name="Andreopoulos W."/>
            <person name="Angelini C."/>
            <person name="Antonin V."/>
            <person name="Barry K.W."/>
            <person name="Bougher N.L."/>
            <person name="Buchanan P."/>
            <person name="Buyck B."/>
            <person name="Bense V."/>
            <person name="Catcheside P."/>
            <person name="Chovatia M."/>
            <person name="Cooper J."/>
            <person name="Damon W."/>
            <person name="Desjardin D."/>
            <person name="Finy P."/>
            <person name="Geml J."/>
            <person name="Haridas S."/>
            <person name="Hughes K."/>
            <person name="Justo A."/>
            <person name="Karasinski D."/>
            <person name="Kautmanova I."/>
            <person name="Kiss B."/>
            <person name="Kocsube S."/>
            <person name="Kotiranta H."/>
            <person name="LaButti K.M."/>
            <person name="Lechner B.E."/>
            <person name="Liimatainen K."/>
            <person name="Lipzen A."/>
            <person name="Lukacs Z."/>
            <person name="Mihaltcheva S."/>
            <person name="Morgado L.N."/>
            <person name="Niskanen T."/>
            <person name="Noordeloos M.E."/>
            <person name="Ohm R.A."/>
            <person name="Ortiz-Santana B."/>
            <person name="Ovrebo C."/>
            <person name="Racz N."/>
            <person name="Riley R."/>
            <person name="Savchenko A."/>
            <person name="Shiryaev A."/>
            <person name="Soop K."/>
            <person name="Spirin V."/>
            <person name="Szebenyi C."/>
            <person name="Tomsovsky M."/>
            <person name="Tulloss R.E."/>
            <person name="Uehling J."/>
            <person name="Grigoriev I.V."/>
            <person name="Vagvolgyi C."/>
            <person name="Papp T."/>
            <person name="Martin F.M."/>
            <person name="Miettinen O."/>
            <person name="Hibbett D.S."/>
            <person name="Nagy L.G."/>
        </authorList>
    </citation>
    <scope>NUCLEOTIDE SEQUENCE [LARGE SCALE GENOMIC DNA]</scope>
    <source>
        <strain evidence="7 8">FP101781</strain>
    </source>
</reference>
<gene>
    <name evidence="7" type="ORF">FA13DRAFT_1789945</name>
</gene>
<feature type="domain" description="GST N-terminal" evidence="5">
    <location>
        <begin position="1"/>
        <end position="82"/>
    </location>
</feature>
<evidence type="ECO:0000256" key="4">
    <source>
        <dbReference type="RuleBase" id="RU003494"/>
    </source>
</evidence>
<evidence type="ECO:0000259" key="6">
    <source>
        <dbReference type="PROSITE" id="PS50405"/>
    </source>
</evidence>
<dbReference type="GO" id="GO:0006749">
    <property type="term" value="P:glutathione metabolic process"/>
    <property type="evidence" value="ECO:0007669"/>
    <property type="project" value="TreeGrafter"/>
</dbReference>
<dbReference type="InterPro" id="IPR036282">
    <property type="entry name" value="Glutathione-S-Trfase_C_sf"/>
</dbReference>
<dbReference type="InterPro" id="IPR004045">
    <property type="entry name" value="Glutathione_S-Trfase_N"/>
</dbReference>
<accession>A0A4Y7TH67</accession>
<dbReference type="Pfam" id="PF02798">
    <property type="entry name" value="GST_N"/>
    <property type="match status" value="1"/>
</dbReference>
<dbReference type="InterPro" id="IPR036249">
    <property type="entry name" value="Thioredoxin-like_sf"/>
</dbReference>
<evidence type="ECO:0000259" key="5">
    <source>
        <dbReference type="PROSITE" id="PS50404"/>
    </source>
</evidence>
<proteinExistence type="inferred from homology"/>
<protein>
    <recommendedName>
        <fullName evidence="1">glutathione transferase</fullName>
        <ecNumber evidence="1">2.5.1.18</ecNumber>
    </recommendedName>
</protein>
<organism evidence="7 8">
    <name type="scientific">Coprinellus micaceus</name>
    <name type="common">Glistening ink-cap mushroom</name>
    <name type="synonym">Coprinus micaceus</name>
    <dbReference type="NCBI Taxonomy" id="71717"/>
    <lineage>
        <taxon>Eukaryota</taxon>
        <taxon>Fungi</taxon>
        <taxon>Dikarya</taxon>
        <taxon>Basidiomycota</taxon>
        <taxon>Agaricomycotina</taxon>
        <taxon>Agaricomycetes</taxon>
        <taxon>Agaricomycetidae</taxon>
        <taxon>Agaricales</taxon>
        <taxon>Agaricineae</taxon>
        <taxon>Psathyrellaceae</taxon>
        <taxon>Coprinellus</taxon>
    </lineage>
</organism>
<evidence type="ECO:0000313" key="8">
    <source>
        <dbReference type="Proteomes" id="UP000298030"/>
    </source>
</evidence>
<comment type="similarity">
    <text evidence="4">Belongs to the GST superfamily.</text>
</comment>
<dbReference type="Gene3D" id="1.20.1050.10">
    <property type="match status" value="1"/>
</dbReference>
<dbReference type="SUPFAM" id="SSF52833">
    <property type="entry name" value="Thioredoxin-like"/>
    <property type="match status" value="1"/>
</dbReference>
<evidence type="ECO:0000256" key="3">
    <source>
        <dbReference type="ARBA" id="ARBA00047960"/>
    </source>
</evidence>
<dbReference type="OrthoDB" id="249703at2759"/>
<dbReference type="InterPro" id="IPR010987">
    <property type="entry name" value="Glutathione-S-Trfase_C-like"/>
</dbReference>
<dbReference type="SFLD" id="SFLDG00358">
    <property type="entry name" value="Main_(cytGST)"/>
    <property type="match status" value="1"/>
</dbReference>
<dbReference type="FunFam" id="3.40.30.10:FF:000016">
    <property type="entry name" value="Glutathione S-transferase F2"/>
    <property type="match status" value="1"/>
</dbReference>
<dbReference type="SFLD" id="SFLDS00019">
    <property type="entry name" value="Glutathione_Transferase_(cytos"/>
    <property type="match status" value="1"/>
</dbReference>
<dbReference type="EMBL" id="QPFP01000012">
    <property type="protein sequence ID" value="TEB33523.1"/>
    <property type="molecule type" value="Genomic_DNA"/>
</dbReference>
<keyword evidence="2 7" id="KW-0808">Transferase</keyword>
<dbReference type="Proteomes" id="UP000298030">
    <property type="component" value="Unassembled WGS sequence"/>
</dbReference>
<comment type="catalytic activity">
    <reaction evidence="3">
        <text>RX + glutathione = an S-substituted glutathione + a halide anion + H(+)</text>
        <dbReference type="Rhea" id="RHEA:16437"/>
        <dbReference type="ChEBI" id="CHEBI:15378"/>
        <dbReference type="ChEBI" id="CHEBI:16042"/>
        <dbReference type="ChEBI" id="CHEBI:17792"/>
        <dbReference type="ChEBI" id="CHEBI:57925"/>
        <dbReference type="ChEBI" id="CHEBI:90779"/>
        <dbReference type="EC" id="2.5.1.18"/>
    </reaction>
</comment>
<dbReference type="PANTHER" id="PTHR43900">
    <property type="entry name" value="GLUTATHIONE S-TRANSFERASE RHO"/>
    <property type="match status" value="1"/>
</dbReference>
<dbReference type="PANTHER" id="PTHR43900:SF3">
    <property type="entry name" value="GLUTATHIONE S-TRANSFERASE RHO"/>
    <property type="match status" value="1"/>
</dbReference>
<feature type="domain" description="GST C-terminal" evidence="6">
    <location>
        <begin position="91"/>
        <end position="218"/>
    </location>
</feature>
<sequence>MVLQLYAAPLSTASLRVAQVLHEKKVPFEFHSIDLGKKEQKAEGYLEKQPFGQVPYIDDDGFILYESRAIARYIALKYPDQGTPLVPSPTNVQAWALFEQAASNEYANFEPFAKQIVFEKLFKARVGQTPNEDIVKVASEQLGAKLDVYEKLLANQPYLTGANVSLADLSHIPFATRLYLAGAGDLIDSRPNVAKWYKSLVERESWNVIKNGIQAYDG</sequence>
<evidence type="ECO:0000313" key="7">
    <source>
        <dbReference type="EMBL" id="TEB33523.1"/>
    </source>
</evidence>
<dbReference type="SUPFAM" id="SSF47616">
    <property type="entry name" value="GST C-terminal domain-like"/>
    <property type="match status" value="1"/>
</dbReference>
<dbReference type="GO" id="GO:0005737">
    <property type="term" value="C:cytoplasm"/>
    <property type="evidence" value="ECO:0007669"/>
    <property type="project" value="TreeGrafter"/>
</dbReference>
<dbReference type="STRING" id="71717.A0A4Y7TH67"/>
<dbReference type="InterPro" id="IPR040079">
    <property type="entry name" value="Glutathione_S-Trfase"/>
</dbReference>
<dbReference type="EC" id="2.5.1.18" evidence="1"/>
<dbReference type="PROSITE" id="PS50405">
    <property type="entry name" value="GST_CTER"/>
    <property type="match status" value="1"/>
</dbReference>
<comment type="caution">
    <text evidence="7">The sequence shown here is derived from an EMBL/GenBank/DDBJ whole genome shotgun (WGS) entry which is preliminary data.</text>
</comment>
<dbReference type="PROSITE" id="PS50404">
    <property type="entry name" value="GST_NTER"/>
    <property type="match status" value="1"/>
</dbReference>
<dbReference type="GO" id="GO:0043295">
    <property type="term" value="F:glutathione binding"/>
    <property type="evidence" value="ECO:0007669"/>
    <property type="project" value="TreeGrafter"/>
</dbReference>
<dbReference type="SFLD" id="SFLDG01154">
    <property type="entry name" value="Main.5:_Phi-like"/>
    <property type="match status" value="1"/>
</dbReference>
<dbReference type="GO" id="GO:0004364">
    <property type="term" value="F:glutathione transferase activity"/>
    <property type="evidence" value="ECO:0007669"/>
    <property type="project" value="UniProtKB-EC"/>
</dbReference>
<evidence type="ECO:0000256" key="2">
    <source>
        <dbReference type="ARBA" id="ARBA00022679"/>
    </source>
</evidence>
<dbReference type="AlphaFoldDB" id="A0A4Y7TH67"/>
<keyword evidence="8" id="KW-1185">Reference proteome</keyword>
<name>A0A4Y7TH67_COPMI</name>
<dbReference type="InterPro" id="IPR004046">
    <property type="entry name" value="GST_C"/>
</dbReference>
<evidence type="ECO:0000256" key="1">
    <source>
        <dbReference type="ARBA" id="ARBA00012452"/>
    </source>
</evidence>
<dbReference type="Pfam" id="PF00043">
    <property type="entry name" value="GST_C"/>
    <property type="match status" value="1"/>
</dbReference>